<dbReference type="InterPro" id="IPR020622">
    <property type="entry name" value="Ala_racemase_pyridoxalP-BS"/>
</dbReference>
<dbReference type="InterPro" id="IPR009006">
    <property type="entry name" value="Ala_racemase/Decarboxylase_C"/>
</dbReference>
<feature type="binding site" evidence="4">
    <location>
        <position position="153"/>
    </location>
    <ligand>
        <name>substrate</name>
    </ligand>
</feature>
<comment type="similarity">
    <text evidence="4">Belongs to the alanine racemase family.</text>
</comment>
<comment type="pathway">
    <text evidence="4">Amino-acid biosynthesis; D-alanine biosynthesis; D-alanine from L-alanine: step 1/1.</text>
</comment>
<feature type="binding site" evidence="4">
    <location>
        <position position="344"/>
    </location>
    <ligand>
        <name>substrate</name>
    </ligand>
</feature>
<evidence type="ECO:0000313" key="7">
    <source>
        <dbReference type="Proteomes" id="UP001500187"/>
    </source>
</evidence>
<evidence type="ECO:0000313" key="6">
    <source>
        <dbReference type="EMBL" id="GAA4790223.1"/>
    </source>
</evidence>
<dbReference type="EMBL" id="BAABKP010000001">
    <property type="protein sequence ID" value="GAA4790223.1"/>
    <property type="molecule type" value="Genomic_DNA"/>
</dbReference>
<comment type="cofactor">
    <cofactor evidence="1 4">
        <name>pyridoxal 5'-phosphate</name>
        <dbReference type="ChEBI" id="CHEBI:597326"/>
    </cofactor>
</comment>
<organism evidence="6 7">
    <name type="scientific">Rothia endophytica</name>
    <dbReference type="NCBI Taxonomy" id="1324766"/>
    <lineage>
        <taxon>Bacteria</taxon>
        <taxon>Bacillati</taxon>
        <taxon>Actinomycetota</taxon>
        <taxon>Actinomycetes</taxon>
        <taxon>Micrococcales</taxon>
        <taxon>Micrococcaceae</taxon>
        <taxon>Rothia</taxon>
    </lineage>
</organism>
<dbReference type="RefSeq" id="WP_345444392.1">
    <property type="nucleotide sequence ID" value="NZ_BAABKP010000001.1"/>
</dbReference>
<dbReference type="PROSITE" id="PS00395">
    <property type="entry name" value="ALANINE_RACEMASE"/>
    <property type="match status" value="1"/>
</dbReference>
<dbReference type="InterPro" id="IPR029066">
    <property type="entry name" value="PLP-binding_barrel"/>
</dbReference>
<dbReference type="PANTHER" id="PTHR30511">
    <property type="entry name" value="ALANINE RACEMASE"/>
    <property type="match status" value="1"/>
</dbReference>
<evidence type="ECO:0000259" key="5">
    <source>
        <dbReference type="SMART" id="SM01005"/>
    </source>
</evidence>
<dbReference type="Pfam" id="PF01168">
    <property type="entry name" value="Ala_racemase_N"/>
    <property type="match status" value="1"/>
</dbReference>
<keyword evidence="7" id="KW-1185">Reference proteome</keyword>
<proteinExistence type="inferred from homology"/>
<dbReference type="PANTHER" id="PTHR30511:SF0">
    <property type="entry name" value="ALANINE RACEMASE, CATABOLIC-RELATED"/>
    <property type="match status" value="1"/>
</dbReference>
<dbReference type="InterPro" id="IPR001608">
    <property type="entry name" value="Ala_racemase_N"/>
</dbReference>
<dbReference type="NCBIfam" id="TIGR00492">
    <property type="entry name" value="alr"/>
    <property type="match status" value="1"/>
</dbReference>
<evidence type="ECO:0000256" key="2">
    <source>
        <dbReference type="ARBA" id="ARBA00022898"/>
    </source>
</evidence>
<dbReference type="HAMAP" id="MF_01201">
    <property type="entry name" value="Ala_racemase"/>
    <property type="match status" value="1"/>
</dbReference>
<name>A0ABP9B5E1_9MICC</name>
<feature type="modified residue" description="N6-(pyridoxal phosphate)lysine" evidence="4">
    <location>
        <position position="53"/>
    </location>
</feature>
<comment type="caution">
    <text evidence="6">The sequence shown here is derived from an EMBL/GenBank/DDBJ whole genome shotgun (WGS) entry which is preliminary data.</text>
</comment>
<accession>A0ABP9B5E1</accession>
<evidence type="ECO:0000256" key="4">
    <source>
        <dbReference type="HAMAP-Rule" id="MF_01201"/>
    </source>
</evidence>
<dbReference type="CDD" id="cd00430">
    <property type="entry name" value="PLPDE_III_AR"/>
    <property type="match status" value="1"/>
</dbReference>
<dbReference type="Pfam" id="PF00842">
    <property type="entry name" value="Ala_racemase_C"/>
    <property type="match status" value="1"/>
</dbReference>
<dbReference type="EC" id="5.1.1.1" evidence="4"/>
<keyword evidence="3 4" id="KW-0413">Isomerase</keyword>
<protein>
    <recommendedName>
        <fullName evidence="4">Alanine racemase</fullName>
        <ecNumber evidence="4">5.1.1.1</ecNumber>
    </recommendedName>
</protein>
<evidence type="ECO:0000256" key="1">
    <source>
        <dbReference type="ARBA" id="ARBA00001933"/>
    </source>
</evidence>
<sequence>MSLTSGYRQQGFVPLDAPGDFERLALIDLDALEYNVTRIRSLIGGRELVAVVKADAYGHGAVDVARSALAAGADALGVVHVREAATLRDAGIKAPMIAWLHTPRTDFELALRLNLQLGVSSLWELEKIAAAAQTATPSQPVLLHLKVDTGLGRNGVMLADLEKLAARARAYEVQGLVKVRGLFTHLAVADEPQRPETASQSAEFDRALMIAENAGLTPQVLHLANTPATFTAADLQQEDALLRDSVRVGLGLYGLSPLPGVSPQELGLRPVMHLQTFISSVKEVPAGQGVSYGLHYVTDQPTTLALVPLGYADGVPRVATGGPVRIYPAGAEPRTYREVGRIAMDQMVIDLGAPGLSDPALGYLGAPAVLFGAGQNPPVTDWAQAAGTINYEIVTRISPRVPRVSVGGSWRNDTTER</sequence>
<dbReference type="Gene3D" id="2.40.37.10">
    <property type="entry name" value="Lyase, Ornithine Decarboxylase, Chain A, domain 1"/>
    <property type="match status" value="1"/>
</dbReference>
<comment type="function">
    <text evidence="4">Catalyzes the interconversion of L-alanine and D-alanine. May also act on other amino acids.</text>
</comment>
<dbReference type="SMART" id="SM01005">
    <property type="entry name" value="Ala_racemase_C"/>
    <property type="match status" value="1"/>
</dbReference>
<dbReference type="SUPFAM" id="SSF51419">
    <property type="entry name" value="PLP-binding barrel"/>
    <property type="match status" value="1"/>
</dbReference>
<feature type="active site" description="Proton acceptor; specific for L-alanine" evidence="4">
    <location>
        <position position="292"/>
    </location>
</feature>
<feature type="domain" description="Alanine racemase C-terminal" evidence="5">
    <location>
        <begin position="271"/>
        <end position="406"/>
    </location>
</feature>
<gene>
    <name evidence="6" type="primary">alr</name>
    <name evidence="6" type="ORF">GCM10023352_05270</name>
</gene>
<dbReference type="Gene3D" id="3.20.20.10">
    <property type="entry name" value="Alanine racemase"/>
    <property type="match status" value="1"/>
</dbReference>
<feature type="active site" description="Proton acceptor; specific for D-alanine" evidence="4">
    <location>
        <position position="53"/>
    </location>
</feature>
<dbReference type="Proteomes" id="UP001500187">
    <property type="component" value="Unassembled WGS sequence"/>
</dbReference>
<dbReference type="InterPro" id="IPR000821">
    <property type="entry name" value="Ala_racemase"/>
</dbReference>
<keyword evidence="2 4" id="KW-0663">Pyridoxal phosphate</keyword>
<comment type="catalytic activity">
    <reaction evidence="4">
        <text>L-alanine = D-alanine</text>
        <dbReference type="Rhea" id="RHEA:20249"/>
        <dbReference type="ChEBI" id="CHEBI:57416"/>
        <dbReference type="ChEBI" id="CHEBI:57972"/>
        <dbReference type="EC" id="5.1.1.1"/>
    </reaction>
</comment>
<dbReference type="InterPro" id="IPR011079">
    <property type="entry name" value="Ala_racemase_C"/>
</dbReference>
<evidence type="ECO:0000256" key="3">
    <source>
        <dbReference type="ARBA" id="ARBA00023235"/>
    </source>
</evidence>
<dbReference type="PRINTS" id="PR00992">
    <property type="entry name" value="ALARACEMASE"/>
</dbReference>
<dbReference type="SUPFAM" id="SSF50621">
    <property type="entry name" value="Alanine racemase C-terminal domain-like"/>
    <property type="match status" value="1"/>
</dbReference>
<reference evidence="7" key="1">
    <citation type="journal article" date="2019" name="Int. J. Syst. Evol. Microbiol.">
        <title>The Global Catalogue of Microorganisms (GCM) 10K type strain sequencing project: providing services to taxonomists for standard genome sequencing and annotation.</title>
        <authorList>
            <consortium name="The Broad Institute Genomics Platform"/>
            <consortium name="The Broad Institute Genome Sequencing Center for Infectious Disease"/>
            <person name="Wu L."/>
            <person name="Ma J."/>
        </authorList>
    </citation>
    <scope>NUCLEOTIDE SEQUENCE [LARGE SCALE GENOMIC DNA]</scope>
    <source>
        <strain evidence="7">JCM 18541</strain>
    </source>
</reference>